<evidence type="ECO:0000259" key="19">
    <source>
        <dbReference type="Pfam" id="PF00361"/>
    </source>
</evidence>
<dbReference type="EMBL" id="MW619719">
    <property type="protein sequence ID" value="UPI55299.1"/>
    <property type="molecule type" value="Genomic_DNA"/>
</dbReference>
<feature type="transmembrane region" description="Helical" evidence="18">
    <location>
        <begin position="304"/>
        <end position="323"/>
    </location>
</feature>
<evidence type="ECO:0000256" key="10">
    <source>
        <dbReference type="ARBA" id="ARBA00022967"/>
    </source>
</evidence>
<feature type="transmembrane region" description="Helical" evidence="18">
    <location>
        <begin position="190"/>
        <end position="210"/>
    </location>
</feature>
<dbReference type="AlphaFoldDB" id="A0A8T9VZ29"/>
<dbReference type="GO" id="GO:0008137">
    <property type="term" value="F:NADH dehydrogenase (ubiquinone) activity"/>
    <property type="evidence" value="ECO:0007669"/>
    <property type="project" value="UniProtKB-EC"/>
</dbReference>
<evidence type="ECO:0000256" key="1">
    <source>
        <dbReference type="ARBA" id="ARBA00003257"/>
    </source>
</evidence>
<keyword evidence="6" id="KW-0813">Transport</keyword>
<dbReference type="GO" id="GO:0005743">
    <property type="term" value="C:mitochondrial inner membrane"/>
    <property type="evidence" value="ECO:0007669"/>
    <property type="project" value="UniProtKB-SubCell"/>
</dbReference>
<evidence type="ECO:0000256" key="7">
    <source>
        <dbReference type="ARBA" id="ARBA00022660"/>
    </source>
</evidence>
<reference evidence="20" key="1">
    <citation type="journal article" date="2022" name="Cladistics">
        <title>Diversification of the phytophagous lineages of true bugs (Insecta: Hemiptera: Heteroptera) shortly after that of the flowering plants.</title>
        <authorList>
            <person name="Ye F."/>
            <person name="Kment P."/>
            <person name="Redei D."/>
            <person name="Luo J.Y."/>
            <person name="Wang Y.H."/>
            <person name="Kuechler S.M."/>
            <person name="Zhang W.W."/>
            <person name="Chen P.P."/>
            <person name="Wu H.Y."/>
            <person name="Wu Y.Z."/>
            <person name="Sun X.Y."/>
            <person name="Ding L."/>
            <person name="Wang Y.R."/>
            <person name="Xie Q."/>
        </authorList>
    </citation>
    <scope>NUCLEOTIDE SEQUENCE</scope>
</reference>
<evidence type="ECO:0000256" key="17">
    <source>
        <dbReference type="ARBA" id="ARBA00049551"/>
    </source>
</evidence>
<comment type="function">
    <text evidence="1">Core subunit of the mitochondrial membrane respiratory chain NADH dehydrogenase (Complex I) that is believed to belong to the minimal assembly required for catalysis. Complex I functions in the transfer of electrons from NADH to the respiratory chain. The immediate electron acceptor for the enzyme is believed to be ubiquinone.</text>
</comment>
<keyword evidence="16 18" id="KW-0472">Membrane</keyword>
<evidence type="ECO:0000256" key="16">
    <source>
        <dbReference type="ARBA" id="ARBA00023136"/>
    </source>
</evidence>
<evidence type="ECO:0000256" key="4">
    <source>
        <dbReference type="ARBA" id="ARBA00012944"/>
    </source>
</evidence>
<feature type="transmembrane region" description="Helical" evidence="18">
    <location>
        <begin position="263"/>
        <end position="284"/>
    </location>
</feature>
<feature type="transmembrane region" description="Helical" evidence="18">
    <location>
        <begin position="147"/>
        <end position="169"/>
    </location>
</feature>
<evidence type="ECO:0000256" key="11">
    <source>
        <dbReference type="ARBA" id="ARBA00022982"/>
    </source>
</evidence>
<organism evidence="20">
    <name type="scientific">Neuroctenus sp</name>
    <dbReference type="NCBI Taxonomy" id="2931907"/>
    <lineage>
        <taxon>Eukaryota</taxon>
        <taxon>Metazoa</taxon>
        <taxon>Ecdysozoa</taxon>
        <taxon>Arthropoda</taxon>
        <taxon>Hexapoda</taxon>
        <taxon>Insecta</taxon>
        <taxon>Pterygota</taxon>
        <taxon>Neoptera</taxon>
        <taxon>Paraneoptera</taxon>
        <taxon>Hemiptera</taxon>
        <taxon>Heteroptera</taxon>
        <taxon>Panheteroptera</taxon>
        <taxon>Pentatomomorpha</taxon>
        <taxon>Aradoidea</taxon>
        <taxon>Aradidae</taxon>
        <taxon>Mezirinae</taxon>
        <taxon>Neuroctenus</taxon>
    </lineage>
</organism>
<comment type="function">
    <text evidence="18">Core subunit of the mitochondrial membrane respiratory chain NADH dehydrogenase (Complex I) which catalyzes electron transfer from NADH through the respiratory chain, using ubiquinone as an electron acceptor. Essential for the catalytic activity and assembly of complex I.</text>
</comment>
<name>A0A8T9VZ29_9HEMI</name>
<comment type="catalytic activity">
    <reaction evidence="17 18">
        <text>a ubiquinone + NADH + 5 H(+)(in) = a ubiquinol + NAD(+) + 4 H(+)(out)</text>
        <dbReference type="Rhea" id="RHEA:29091"/>
        <dbReference type="Rhea" id="RHEA-COMP:9565"/>
        <dbReference type="Rhea" id="RHEA-COMP:9566"/>
        <dbReference type="ChEBI" id="CHEBI:15378"/>
        <dbReference type="ChEBI" id="CHEBI:16389"/>
        <dbReference type="ChEBI" id="CHEBI:17976"/>
        <dbReference type="ChEBI" id="CHEBI:57540"/>
        <dbReference type="ChEBI" id="CHEBI:57945"/>
        <dbReference type="EC" id="7.1.1.2"/>
    </reaction>
</comment>
<dbReference type="GO" id="GO:0006120">
    <property type="term" value="P:mitochondrial electron transport, NADH to ubiquinone"/>
    <property type="evidence" value="ECO:0007669"/>
    <property type="project" value="InterPro"/>
</dbReference>
<dbReference type="PRINTS" id="PR01436">
    <property type="entry name" value="NADHDHGNASE2"/>
</dbReference>
<dbReference type="Pfam" id="PF00361">
    <property type="entry name" value="Proton_antipo_M"/>
    <property type="match status" value="1"/>
</dbReference>
<keyword evidence="8 18" id="KW-0812">Transmembrane</keyword>
<keyword evidence="12 18" id="KW-1133">Transmembrane helix</keyword>
<evidence type="ECO:0000256" key="13">
    <source>
        <dbReference type="ARBA" id="ARBA00023027"/>
    </source>
</evidence>
<comment type="subcellular location">
    <subcellularLocation>
        <location evidence="2 18">Mitochondrion inner membrane</location>
        <topology evidence="2 18">Multi-pass membrane protein</topology>
    </subcellularLocation>
</comment>
<evidence type="ECO:0000256" key="18">
    <source>
        <dbReference type="RuleBase" id="RU003403"/>
    </source>
</evidence>
<dbReference type="PANTHER" id="PTHR46552:SF1">
    <property type="entry name" value="NADH-UBIQUINONE OXIDOREDUCTASE CHAIN 2"/>
    <property type="match status" value="1"/>
</dbReference>
<keyword evidence="11 18" id="KW-0249">Electron transport</keyword>
<dbReference type="InterPro" id="IPR050175">
    <property type="entry name" value="Complex_I_Subunit_2"/>
</dbReference>
<keyword evidence="13 18" id="KW-0520">NAD</keyword>
<evidence type="ECO:0000256" key="3">
    <source>
        <dbReference type="ARBA" id="ARBA00007012"/>
    </source>
</evidence>
<sequence length="324" mass="37152">MKWNIKLMTIMMIMSTVMVMSSSNWMSMWIGMEINMISFVPIMKMNNKESSSSTMIYFMAQSMGSSLFLYSLLSMWFQSPSNHSSSMMIMMMASMMIKLGLPPMHMWMIIVMSKLPWTTCFMLMTWQKIAPLTVTSKLTALTNEMYMTALVTSIIGALGGINQTSIRKIMAYSSISHMGWMLTLTSNNKWIIYLTLYSLMTATLCLMMNYENAYYLNQLHLTSKINKMALTINMLSMGGMPPMIGFLPKWMAIQTMINNNMTLIASLMIMTSLMTLMFYLNMITPMMSMSSQTNKLLMNKQKNYSWMITMSMMTPLALTLNVLI</sequence>
<keyword evidence="10 18" id="KW-1278">Translocase</keyword>
<comment type="similarity">
    <text evidence="3 18">Belongs to the complex I subunit 2 family.</text>
</comment>
<evidence type="ECO:0000256" key="2">
    <source>
        <dbReference type="ARBA" id="ARBA00004448"/>
    </source>
</evidence>
<evidence type="ECO:0000256" key="9">
    <source>
        <dbReference type="ARBA" id="ARBA00022792"/>
    </source>
</evidence>
<evidence type="ECO:0000256" key="5">
    <source>
        <dbReference type="ARBA" id="ARBA00021008"/>
    </source>
</evidence>
<evidence type="ECO:0000256" key="14">
    <source>
        <dbReference type="ARBA" id="ARBA00023075"/>
    </source>
</evidence>
<evidence type="ECO:0000313" key="20">
    <source>
        <dbReference type="EMBL" id="UPI55299.1"/>
    </source>
</evidence>
<keyword evidence="7 18" id="KW-0679">Respiratory chain</keyword>
<proteinExistence type="inferred from homology"/>
<evidence type="ECO:0000256" key="6">
    <source>
        <dbReference type="ARBA" id="ARBA00022448"/>
    </source>
</evidence>
<keyword evidence="9 18" id="KW-0999">Mitochondrion inner membrane</keyword>
<feature type="transmembrane region" description="Helical" evidence="18">
    <location>
        <begin position="230"/>
        <end position="251"/>
    </location>
</feature>
<evidence type="ECO:0000256" key="8">
    <source>
        <dbReference type="ARBA" id="ARBA00022692"/>
    </source>
</evidence>
<dbReference type="EC" id="7.1.1.2" evidence="4 18"/>
<keyword evidence="15 18" id="KW-0496">Mitochondrion</keyword>
<dbReference type="InterPro" id="IPR003917">
    <property type="entry name" value="NADH_UbQ_OxRdtase_chain2"/>
</dbReference>
<dbReference type="InterPro" id="IPR001750">
    <property type="entry name" value="ND/Mrp_TM"/>
</dbReference>
<dbReference type="PANTHER" id="PTHR46552">
    <property type="entry name" value="NADH-UBIQUINONE OXIDOREDUCTASE CHAIN 2"/>
    <property type="match status" value="1"/>
</dbReference>
<keyword evidence="14 18" id="KW-0830">Ubiquinone</keyword>
<accession>A0A8T9VZ29</accession>
<evidence type="ECO:0000256" key="15">
    <source>
        <dbReference type="ARBA" id="ARBA00023128"/>
    </source>
</evidence>
<protein>
    <recommendedName>
        <fullName evidence="5 18">NADH-ubiquinone oxidoreductase chain 2</fullName>
        <ecNumber evidence="4 18">7.1.1.2</ecNumber>
    </recommendedName>
</protein>
<evidence type="ECO:0000256" key="12">
    <source>
        <dbReference type="ARBA" id="ARBA00022989"/>
    </source>
</evidence>
<geneLocation type="mitochondrion" evidence="20"/>
<feature type="domain" description="NADH:quinone oxidoreductase/Mrp antiporter transmembrane" evidence="19">
    <location>
        <begin position="22"/>
        <end position="275"/>
    </location>
</feature>